<feature type="non-terminal residue" evidence="2">
    <location>
        <position position="1"/>
    </location>
</feature>
<comment type="caution">
    <text evidence="2">The sequence shown here is derived from an EMBL/GenBank/DDBJ whole genome shotgun (WGS) entry which is preliminary data.</text>
</comment>
<reference evidence="3" key="2">
    <citation type="submission" date="2023-07" db="EMBL/GenBank/DDBJ databases">
        <title>Shewanella mangrovi sp. nov., an acetaldehyde- degrading bacterium isolated from mangrove sediment.</title>
        <authorList>
            <person name="Liu Y."/>
        </authorList>
    </citation>
    <scope>NUCLEOTIDE SEQUENCE [LARGE SCALE GENOMIC DNA]</scope>
    <source>
        <strain evidence="3">C32</strain>
    </source>
</reference>
<feature type="non-terminal residue" evidence="2">
    <location>
        <position position="83"/>
    </location>
</feature>
<dbReference type="InterPro" id="IPR011234">
    <property type="entry name" value="Fumarylacetoacetase-like_C"/>
</dbReference>
<dbReference type="SUPFAM" id="SSF56529">
    <property type="entry name" value="FAH"/>
    <property type="match status" value="1"/>
</dbReference>
<dbReference type="Proteomes" id="UP001201549">
    <property type="component" value="Unassembled WGS sequence"/>
</dbReference>
<sequence>PRAYQWVDGSAYLHHMELVRKARGTTLPEDHRKDPVLYQGGSDSFLGPVDPIRLADDSWGLDFEAELAVITGDVPQGTRAEGA</sequence>
<keyword evidence="2" id="KW-0378">Hydrolase</keyword>
<accession>A0ABT2FSS6</accession>
<dbReference type="EMBL" id="JAKOGG010000552">
    <property type="protein sequence ID" value="MCS4558992.1"/>
    <property type="molecule type" value="Genomic_DNA"/>
</dbReference>
<feature type="domain" description="Fumarylacetoacetase-like C-terminal" evidence="1">
    <location>
        <begin position="6"/>
        <end position="77"/>
    </location>
</feature>
<dbReference type="InterPro" id="IPR036663">
    <property type="entry name" value="Fumarylacetoacetase_C_sf"/>
</dbReference>
<evidence type="ECO:0000259" key="1">
    <source>
        <dbReference type="Pfam" id="PF01557"/>
    </source>
</evidence>
<proteinExistence type="predicted"/>
<dbReference type="PANTHER" id="PTHR43211">
    <property type="entry name" value="FUMARYLACETOACETATE HYDROLASE"/>
    <property type="match status" value="1"/>
</dbReference>
<protein>
    <submittedName>
        <fullName evidence="2">Fumarylacetoacetate hydrolase family protein</fullName>
    </submittedName>
</protein>
<evidence type="ECO:0000313" key="2">
    <source>
        <dbReference type="EMBL" id="MCS4558992.1"/>
    </source>
</evidence>
<organism evidence="2 3">
    <name type="scientific">Shewanella electrica</name>
    <dbReference type="NCBI Taxonomy" id="515560"/>
    <lineage>
        <taxon>Bacteria</taxon>
        <taxon>Pseudomonadati</taxon>
        <taxon>Pseudomonadota</taxon>
        <taxon>Gammaproteobacteria</taxon>
        <taxon>Alteromonadales</taxon>
        <taxon>Shewanellaceae</taxon>
        <taxon>Shewanella</taxon>
    </lineage>
</organism>
<dbReference type="Gene3D" id="3.90.850.10">
    <property type="entry name" value="Fumarylacetoacetase-like, C-terminal domain"/>
    <property type="match status" value="1"/>
</dbReference>
<dbReference type="RefSeq" id="WP_238898847.1">
    <property type="nucleotide sequence ID" value="NZ_JAKOGG010000552.1"/>
</dbReference>
<keyword evidence="3" id="KW-1185">Reference proteome</keyword>
<evidence type="ECO:0000313" key="3">
    <source>
        <dbReference type="Proteomes" id="UP001201549"/>
    </source>
</evidence>
<name>A0ABT2FSS6_9GAMM</name>
<dbReference type="PANTHER" id="PTHR43211:SF1">
    <property type="entry name" value="BLL6422 PROTEIN"/>
    <property type="match status" value="1"/>
</dbReference>
<gene>
    <name evidence="2" type="ORF">L9G74_21470</name>
</gene>
<dbReference type="GO" id="GO:0016787">
    <property type="term" value="F:hydrolase activity"/>
    <property type="evidence" value="ECO:0007669"/>
    <property type="project" value="UniProtKB-KW"/>
</dbReference>
<dbReference type="Pfam" id="PF01557">
    <property type="entry name" value="FAA_hydrolase"/>
    <property type="match status" value="1"/>
</dbReference>
<reference evidence="2 3" key="1">
    <citation type="submission" date="2022-02" db="EMBL/GenBank/DDBJ databases">
        <authorList>
            <person name="Zhuang L."/>
        </authorList>
    </citation>
    <scope>NUCLEOTIDE SEQUENCE [LARGE SCALE GENOMIC DNA]</scope>
    <source>
        <strain evidence="2 3">C32</strain>
    </source>
</reference>